<dbReference type="AlphaFoldDB" id="A0A9P4LSF7"/>
<evidence type="ECO:0000256" key="2">
    <source>
        <dbReference type="SAM" id="MobiDB-lite"/>
    </source>
</evidence>
<keyword evidence="5" id="KW-1185">Reference proteome</keyword>
<dbReference type="SUPFAM" id="SSF51197">
    <property type="entry name" value="Clavaminate synthase-like"/>
    <property type="match status" value="1"/>
</dbReference>
<sequence length="397" mass="44128">MSTYTLSPKSSNESLQSSSSAFSAPDKLAPAVEGAMVWDTLDTAEYIIELTPREVQDVRAAVIKVKIAGTPRSQIRQDTFDLSNLDLAHKLRVISTELHLGRGVAVVRGLDAANFNDEEAVIAFAGICSHVCPQRATDSYANQTLSMIVPTHTLGHVRDATKEKVPLWAKDIGLAGSKITAAMDFHSDRFSGDVLALHVRNDGGAGSGGEQHLASFWKIYNELLEKDPEVLETMAEADWPFELKQKDKEPYLELGPTLFLSKGKPMCQLVKAPLLGTPLIHRDPRMPVVTDKQLHAMHAVEELAKRFCVKLDRKQGDIQFFNNLSIMHARAAYRGSNGKPSTRHLLRMFLRDPENAWEKPAAYRKNFNDPFTPGRQQNLPVIDNDPWRTISGRESHG</sequence>
<feature type="compositionally biased region" description="Low complexity" evidence="2">
    <location>
        <begin position="7"/>
        <end position="21"/>
    </location>
</feature>
<feature type="region of interest" description="Disordered" evidence="2">
    <location>
        <begin position="1"/>
        <end position="21"/>
    </location>
</feature>
<dbReference type="Pfam" id="PF02668">
    <property type="entry name" value="TauD"/>
    <property type="match status" value="1"/>
</dbReference>
<dbReference type="PANTHER" id="PTHR10696:SF54">
    <property type="entry name" value="FAMILY OXIDOREDUCTASE, PUTATIVE (AFU_ORTHOLOGUE AFUA_4G13850)-RELATED"/>
    <property type="match status" value="1"/>
</dbReference>
<dbReference type="InterPro" id="IPR050411">
    <property type="entry name" value="AlphaKG_dependent_hydroxylases"/>
</dbReference>
<evidence type="ECO:0000259" key="3">
    <source>
        <dbReference type="Pfam" id="PF02668"/>
    </source>
</evidence>
<keyword evidence="1" id="KW-0560">Oxidoreductase</keyword>
<reference evidence="4" key="1">
    <citation type="journal article" date="2020" name="Stud. Mycol.">
        <title>101 Dothideomycetes genomes: a test case for predicting lifestyles and emergence of pathogens.</title>
        <authorList>
            <person name="Haridas S."/>
            <person name="Albert R."/>
            <person name="Binder M."/>
            <person name="Bloem J."/>
            <person name="Labutti K."/>
            <person name="Salamov A."/>
            <person name="Andreopoulos B."/>
            <person name="Baker S."/>
            <person name="Barry K."/>
            <person name="Bills G."/>
            <person name="Bluhm B."/>
            <person name="Cannon C."/>
            <person name="Castanera R."/>
            <person name="Culley D."/>
            <person name="Daum C."/>
            <person name="Ezra D."/>
            <person name="Gonzalez J."/>
            <person name="Henrissat B."/>
            <person name="Kuo A."/>
            <person name="Liang C."/>
            <person name="Lipzen A."/>
            <person name="Lutzoni F."/>
            <person name="Magnuson J."/>
            <person name="Mondo S."/>
            <person name="Nolan M."/>
            <person name="Ohm R."/>
            <person name="Pangilinan J."/>
            <person name="Park H.-J."/>
            <person name="Ramirez L."/>
            <person name="Alfaro M."/>
            <person name="Sun H."/>
            <person name="Tritt A."/>
            <person name="Yoshinaga Y."/>
            <person name="Zwiers L.-H."/>
            <person name="Turgeon B."/>
            <person name="Goodwin S."/>
            <person name="Spatafora J."/>
            <person name="Crous P."/>
            <person name="Grigoriev I."/>
        </authorList>
    </citation>
    <scope>NUCLEOTIDE SEQUENCE</scope>
    <source>
        <strain evidence="4">CBS 110217</strain>
    </source>
</reference>
<accession>A0A9P4LSF7</accession>
<feature type="domain" description="TauD/TfdA-like" evidence="3">
    <location>
        <begin position="75"/>
        <end position="348"/>
    </location>
</feature>
<organism evidence="4 5">
    <name type="scientific">Setomelanomma holmii</name>
    <dbReference type="NCBI Taxonomy" id="210430"/>
    <lineage>
        <taxon>Eukaryota</taxon>
        <taxon>Fungi</taxon>
        <taxon>Dikarya</taxon>
        <taxon>Ascomycota</taxon>
        <taxon>Pezizomycotina</taxon>
        <taxon>Dothideomycetes</taxon>
        <taxon>Pleosporomycetidae</taxon>
        <taxon>Pleosporales</taxon>
        <taxon>Pleosporineae</taxon>
        <taxon>Phaeosphaeriaceae</taxon>
        <taxon>Setomelanomma</taxon>
    </lineage>
</organism>
<evidence type="ECO:0000313" key="4">
    <source>
        <dbReference type="EMBL" id="KAF2036378.1"/>
    </source>
</evidence>
<dbReference type="PANTHER" id="PTHR10696">
    <property type="entry name" value="GAMMA-BUTYROBETAINE HYDROXYLASE-RELATED"/>
    <property type="match status" value="1"/>
</dbReference>
<protein>
    <submittedName>
        <fullName evidence="4">Clavaminate synthase-like protein</fullName>
    </submittedName>
</protein>
<dbReference type="GO" id="GO:0016491">
    <property type="term" value="F:oxidoreductase activity"/>
    <property type="evidence" value="ECO:0007669"/>
    <property type="project" value="UniProtKB-KW"/>
</dbReference>
<dbReference type="InterPro" id="IPR042098">
    <property type="entry name" value="TauD-like_sf"/>
</dbReference>
<evidence type="ECO:0000313" key="5">
    <source>
        <dbReference type="Proteomes" id="UP000799777"/>
    </source>
</evidence>
<comment type="caution">
    <text evidence="4">The sequence shown here is derived from an EMBL/GenBank/DDBJ whole genome shotgun (WGS) entry which is preliminary data.</text>
</comment>
<feature type="region of interest" description="Disordered" evidence="2">
    <location>
        <begin position="368"/>
        <end position="397"/>
    </location>
</feature>
<dbReference type="OrthoDB" id="272271at2759"/>
<dbReference type="Gene3D" id="3.60.130.10">
    <property type="entry name" value="Clavaminate synthase-like"/>
    <property type="match status" value="1"/>
</dbReference>
<gene>
    <name evidence="4" type="ORF">EK21DRAFT_52731</name>
</gene>
<dbReference type="Proteomes" id="UP000799777">
    <property type="component" value="Unassembled WGS sequence"/>
</dbReference>
<dbReference type="InterPro" id="IPR003819">
    <property type="entry name" value="TauD/TfdA-like"/>
</dbReference>
<dbReference type="EMBL" id="ML978155">
    <property type="protein sequence ID" value="KAF2036378.1"/>
    <property type="molecule type" value="Genomic_DNA"/>
</dbReference>
<proteinExistence type="predicted"/>
<evidence type="ECO:0000256" key="1">
    <source>
        <dbReference type="ARBA" id="ARBA00023002"/>
    </source>
</evidence>
<name>A0A9P4LSF7_9PLEO</name>